<reference evidence="2 3" key="1">
    <citation type="submission" date="2006-05" db="EMBL/GenBank/DDBJ databases">
        <authorList>
            <person name="King G."/>
            <person name="Ferriera S."/>
            <person name="Johnson J."/>
            <person name="Kravitz S."/>
            <person name="Beeson K."/>
            <person name="Sutton G."/>
            <person name="Rogers Y.-H."/>
            <person name="Friedman R."/>
            <person name="Frazier M."/>
            <person name="Venter J.C."/>
        </authorList>
    </citation>
    <scope>NUCLEOTIDE SEQUENCE [LARGE SCALE GENOMIC DNA]</scope>
    <source>
        <strain evidence="3">ATCC 25650 / DSM 13394 / JCM 20685 / NBRC 16684 / NCIMB 2208 / IAM 12614 / B1</strain>
    </source>
</reference>
<name>A0NXP2_ROSAI</name>
<dbReference type="AlphaFoldDB" id="A0NXP2"/>
<accession>A0NXP2</accession>
<comment type="caution">
    <text evidence="2">The sequence shown here is derived from an EMBL/GenBank/DDBJ whole genome shotgun (WGS) entry which is preliminary data.</text>
</comment>
<sequence length="113" mass="12003">MAAQAFSKESFPLEDKMHAHKNARATATLAAAMLMVCGSALAEEKPEDCQVDTGMKSQDRVPTETEESVSLADCNGILKPAPVGDRELVEPAPKAGETPILSPEEIPDQQPAD</sequence>
<dbReference type="EMBL" id="AAUW01000014">
    <property type="protein sequence ID" value="EAV42569.1"/>
    <property type="molecule type" value="Genomic_DNA"/>
</dbReference>
<proteinExistence type="predicted"/>
<feature type="region of interest" description="Disordered" evidence="1">
    <location>
        <begin position="45"/>
        <end position="113"/>
    </location>
</feature>
<organism evidence="2 3">
    <name type="scientific">Roseibium aggregatum (strain ATCC 25650 / DSM 13394 / JCM 20685 / NBRC 16684 / NCIMB 2208 / IAM 12614 / B1)</name>
    <name type="common">Stappia aggregata</name>
    <dbReference type="NCBI Taxonomy" id="384765"/>
    <lineage>
        <taxon>Bacteria</taxon>
        <taxon>Pseudomonadati</taxon>
        <taxon>Pseudomonadota</taxon>
        <taxon>Alphaproteobacteria</taxon>
        <taxon>Hyphomicrobiales</taxon>
        <taxon>Stappiaceae</taxon>
        <taxon>Roseibium</taxon>
    </lineage>
</organism>
<gene>
    <name evidence="2" type="ORF">SIAM614_28417</name>
</gene>
<evidence type="ECO:0000313" key="2">
    <source>
        <dbReference type="EMBL" id="EAV42569.1"/>
    </source>
</evidence>
<dbReference type="Proteomes" id="UP000004848">
    <property type="component" value="Unassembled WGS sequence"/>
</dbReference>
<evidence type="ECO:0000256" key="1">
    <source>
        <dbReference type="SAM" id="MobiDB-lite"/>
    </source>
</evidence>
<protein>
    <submittedName>
        <fullName evidence="2">Uncharacterized protein</fullName>
    </submittedName>
</protein>
<evidence type="ECO:0000313" key="3">
    <source>
        <dbReference type="Proteomes" id="UP000004848"/>
    </source>
</evidence>